<dbReference type="GO" id="GO:0009536">
    <property type="term" value="C:plastid"/>
    <property type="evidence" value="ECO:0007669"/>
    <property type="project" value="UniProtKB-SubCell"/>
</dbReference>
<evidence type="ECO:0000259" key="4">
    <source>
        <dbReference type="Pfam" id="PF04755"/>
    </source>
</evidence>
<gene>
    <name evidence="5" type="ORF">ACHAWU_009784</name>
</gene>
<accession>A0ABD3MBU9</accession>
<evidence type="ECO:0000313" key="6">
    <source>
        <dbReference type="Proteomes" id="UP001530293"/>
    </source>
</evidence>
<dbReference type="Proteomes" id="UP001530293">
    <property type="component" value="Unassembled WGS sequence"/>
</dbReference>
<comment type="caution">
    <text evidence="5">The sequence shown here is derived from an EMBL/GenBank/DDBJ whole genome shotgun (WGS) entry which is preliminary data.</text>
</comment>
<keyword evidence="2" id="KW-0934">Plastid</keyword>
<evidence type="ECO:0000256" key="3">
    <source>
        <dbReference type="SAM" id="SignalP"/>
    </source>
</evidence>
<evidence type="ECO:0000313" key="5">
    <source>
        <dbReference type="EMBL" id="KAL3759637.1"/>
    </source>
</evidence>
<dbReference type="PANTHER" id="PTHR31906">
    <property type="entry name" value="PLASTID-LIPID-ASSOCIATED PROTEIN 4, CHLOROPLASTIC-RELATED"/>
    <property type="match status" value="1"/>
</dbReference>
<feature type="chain" id="PRO_5044823398" description="Plastid lipid-associated protein/fibrillin conserved domain-containing protein" evidence="3">
    <location>
        <begin position="22"/>
        <end position="306"/>
    </location>
</feature>
<reference evidence="5 6" key="1">
    <citation type="submission" date="2024-10" db="EMBL/GenBank/DDBJ databases">
        <title>Updated reference genomes for cyclostephanoid diatoms.</title>
        <authorList>
            <person name="Roberts W.R."/>
            <person name="Alverson A.J."/>
        </authorList>
    </citation>
    <scope>NUCLEOTIDE SEQUENCE [LARGE SCALE GENOMIC DNA]</scope>
    <source>
        <strain evidence="5 6">AJA232-27</strain>
    </source>
</reference>
<dbReference type="EMBL" id="JALLBG020000199">
    <property type="protein sequence ID" value="KAL3759637.1"/>
    <property type="molecule type" value="Genomic_DNA"/>
</dbReference>
<dbReference type="InterPro" id="IPR006843">
    <property type="entry name" value="PAP/fibrillin_dom"/>
</dbReference>
<sequence>MAMKLFVSLIASFCNSRGAYAFIVPGGFGFGLVASIPRTTKIRMRPLDATTTTAGDEISNGAEFDNCKMTLLSLLEKVPSNQSTSKELTQEILTAVSVLEKEYPTPEADVVARLPGNWELIWTAQDLTSLSTNDVRQSINPLATFINPLENQSYSNNPVGRSNPILPQNLQDGLEDIGLLITENVDKDGQTNAIKSTQSINLKKGQIRNVVAFQANNPTPLFSKNGRTKGFITVDVRGSVNPNDARKIDVKFDKCRVTILDSPIDVTFPLGVIGPTGWLRTMYVDDDIRVTRGHKGSVFILSRTSK</sequence>
<evidence type="ECO:0000256" key="2">
    <source>
        <dbReference type="ARBA" id="ARBA00022640"/>
    </source>
</evidence>
<feature type="domain" description="Plastid lipid-associated protein/fibrillin conserved" evidence="4">
    <location>
        <begin position="197"/>
        <end position="302"/>
    </location>
</feature>
<name>A0ABD3MBU9_9STRA</name>
<organism evidence="5 6">
    <name type="scientific">Discostella pseudostelligera</name>
    <dbReference type="NCBI Taxonomy" id="259834"/>
    <lineage>
        <taxon>Eukaryota</taxon>
        <taxon>Sar</taxon>
        <taxon>Stramenopiles</taxon>
        <taxon>Ochrophyta</taxon>
        <taxon>Bacillariophyta</taxon>
        <taxon>Coscinodiscophyceae</taxon>
        <taxon>Thalassiosirophycidae</taxon>
        <taxon>Stephanodiscales</taxon>
        <taxon>Stephanodiscaceae</taxon>
        <taxon>Discostella</taxon>
    </lineage>
</organism>
<protein>
    <recommendedName>
        <fullName evidence="4">Plastid lipid-associated protein/fibrillin conserved domain-containing protein</fullName>
    </recommendedName>
</protein>
<proteinExistence type="predicted"/>
<dbReference type="AlphaFoldDB" id="A0ABD3MBU9"/>
<dbReference type="InterPro" id="IPR039633">
    <property type="entry name" value="PAP"/>
</dbReference>
<keyword evidence="3" id="KW-0732">Signal</keyword>
<feature type="signal peptide" evidence="3">
    <location>
        <begin position="1"/>
        <end position="21"/>
    </location>
</feature>
<comment type="subcellular location">
    <subcellularLocation>
        <location evidence="1">Plastid</location>
    </subcellularLocation>
</comment>
<evidence type="ECO:0000256" key="1">
    <source>
        <dbReference type="ARBA" id="ARBA00004474"/>
    </source>
</evidence>
<keyword evidence="6" id="KW-1185">Reference proteome</keyword>
<dbReference type="Pfam" id="PF04755">
    <property type="entry name" value="PAP_fibrillin"/>
    <property type="match status" value="1"/>
</dbReference>